<proteinExistence type="predicted"/>
<name>A0ABY2Z901_9GAMM</name>
<sequence length="130" mass="14923">MPFTRITLGESYSDTALTQLSILLQQALVAEFDVPERDCFQVTERLPASQRVFDRHYLSGGRSDRFVLFQVLAGRPRTRHQKQSFYRALCTALQAEMAIDPDDVMIILQFNSTEEWSFSGGRMLAEEEAR</sequence>
<evidence type="ECO:0000313" key="1">
    <source>
        <dbReference type="EMBL" id="TPV29038.1"/>
    </source>
</evidence>
<dbReference type="Gene3D" id="3.30.429.10">
    <property type="entry name" value="Macrophage Migration Inhibitory Factor"/>
    <property type="match status" value="1"/>
</dbReference>
<reference evidence="1 2" key="1">
    <citation type="submission" date="2019-06" db="EMBL/GenBank/DDBJ databases">
        <title>Taxogenomics and systematics of the genus Pantoea.</title>
        <authorList>
            <person name="Tambong J.T."/>
        </authorList>
    </citation>
    <scope>NUCLEOTIDE SEQUENCE [LARGE SCALE GENOMIC DNA]</scope>
    <source>
        <strain evidence="1 2">LMG 2558</strain>
    </source>
</reference>
<keyword evidence="2" id="KW-1185">Reference proteome</keyword>
<evidence type="ECO:0000313" key="2">
    <source>
        <dbReference type="Proteomes" id="UP000316142"/>
    </source>
</evidence>
<dbReference type="InterPro" id="IPR014347">
    <property type="entry name" value="Tautomerase/MIF_sf"/>
</dbReference>
<gene>
    <name evidence="1" type="ORF">FJW00_08835</name>
</gene>
<dbReference type="InterPro" id="IPR037479">
    <property type="entry name" value="Tauto_MSAD"/>
</dbReference>
<accession>A0ABY2Z901</accession>
<dbReference type="RefSeq" id="WP_046102825.1">
    <property type="nucleotide sequence ID" value="NZ_CP122311.1"/>
</dbReference>
<dbReference type="PANTHER" id="PTHR38460">
    <property type="entry name" value="TAUTOMERASE YOLI-RELATED"/>
    <property type="match status" value="1"/>
</dbReference>
<dbReference type="EMBL" id="VHIZ01000037">
    <property type="protein sequence ID" value="TPV29038.1"/>
    <property type="molecule type" value="Genomic_DNA"/>
</dbReference>
<dbReference type="Pfam" id="PF14552">
    <property type="entry name" value="Tautomerase_2"/>
    <property type="match status" value="1"/>
</dbReference>
<dbReference type="PANTHER" id="PTHR38460:SF1">
    <property type="entry name" value="TAUTOMERASE YOLI-RELATED"/>
    <property type="match status" value="1"/>
</dbReference>
<comment type="caution">
    <text evidence="1">The sequence shown here is derived from an EMBL/GenBank/DDBJ whole genome shotgun (WGS) entry which is preliminary data.</text>
</comment>
<dbReference type="Proteomes" id="UP000316142">
    <property type="component" value="Unassembled WGS sequence"/>
</dbReference>
<dbReference type="SUPFAM" id="SSF55331">
    <property type="entry name" value="Tautomerase/MIF"/>
    <property type="match status" value="1"/>
</dbReference>
<protein>
    <submittedName>
        <fullName evidence="1">Tautomerase family protein</fullName>
    </submittedName>
</protein>
<organism evidence="1 2">
    <name type="scientific">Pantoea anthophila</name>
    <dbReference type="NCBI Taxonomy" id="470931"/>
    <lineage>
        <taxon>Bacteria</taxon>
        <taxon>Pseudomonadati</taxon>
        <taxon>Pseudomonadota</taxon>
        <taxon>Gammaproteobacteria</taxon>
        <taxon>Enterobacterales</taxon>
        <taxon>Erwiniaceae</taxon>
        <taxon>Pantoea</taxon>
    </lineage>
</organism>